<feature type="transmembrane region" description="Helical" evidence="1">
    <location>
        <begin position="7"/>
        <end position="27"/>
    </location>
</feature>
<accession>A0A6C0LWI4</accession>
<dbReference type="EMBL" id="MN740565">
    <property type="protein sequence ID" value="QHU33924.1"/>
    <property type="molecule type" value="Genomic_DNA"/>
</dbReference>
<organism evidence="2">
    <name type="scientific">viral metagenome</name>
    <dbReference type="NCBI Taxonomy" id="1070528"/>
    <lineage>
        <taxon>unclassified sequences</taxon>
        <taxon>metagenomes</taxon>
        <taxon>organismal metagenomes</taxon>
    </lineage>
</organism>
<sequence length="1118" mass="122987">MNSEKKLGYLVIILLFVLTVCGVIYILKKSNNDGPTPTPTPPGPAPFGVITEKSKVALSYLSTVYPVVPNAVWKSLSDERIDSLYTSLSWYYTPLPLDVGQQSLILPFIRGKINSKQERSIFSRRAPLIADNYNITTEAYLTDGQDQVQLMSAVAQSGPPNFNPNTSCIGSKSGFIGVMPEGNFYYPLVEQFGDVTSGGKEVTNWWPAYTDPNPDNPLADKSTTDGVCGFSGEICMYAYPAGGSKIYNDDDPSKQGYNYCYSGAAGAFASAFPASPMGPLWEMGMKPCKPEDIDFTGTNATNTTGQPAVNSRCVADLYGVDLNDDGTISSSFSDMSAKAKKSNRTSKKFQMVNLIDPYARKQGCPNFGYMEGVAYVMEGLGKMLLNAPDCSQGMTPTAIAALSRTAWCPQTSNDRKSKVYNRDTKKYMDIDTVDCDPSNYEACKNESNMRKVKSGSIEFFHNKLATRPHESHNGGLHESTNYTYSSNPYTPKSCSGCCSSSSVNSIGISHPSLLPSDSSTLDKGNRDTYNMAKADGETMCIQNQLSSDCTGRKIMFYWMNGYGKFLNMGLTGVYSNYIGFMLSCPNQAWYATDPKQGPYIRRTLPQVSAIGVGGGAKQQLIQFTSGKGFVDYRQNLTGYCTTFQEGIIGNYNDLPMNLTSNNYSYALKKTVPYKYDFEATDEDWEKCVIIITGRMLFAKKWGPHILPSKTNASVWKNGNIDPSLLQKAMKNDWYGRKYSKSGLPLDMQEASGLGNAQGLLNPQEGITDYVKSGVIGETGDINLCKIATETVQCYYPPNLLISNPAYKKYVNMKPEQGATLWQAMYIMGDTGADWFGYNEGNATCAQVSNPKECPAWPFGTYYFAANIGGCVYGMTAALGWNSSQFSVMSTGGGGAKACDYPNYDYEIVYVGGSDIKNQVCKNSKQKEDDTYENDVYGFKMLDISGGGYDTLVDYYAQERYVQGSSYGLTDEINDLITCVDDGNGPKWASEERVKAFRDMFSKFETRYTNDSSRYAQQPFSSCTMPLNEMNVYTDYWGENRPNALFYNEPTGKCKPVTDAKSYAEYLTCEKGGDVASSWPFGIENSGASDCPYKDGSGGMRQEAINNGVKGLFRFDTGK</sequence>
<dbReference type="AlphaFoldDB" id="A0A6C0LWI4"/>
<keyword evidence="1" id="KW-0812">Transmembrane</keyword>
<evidence type="ECO:0000313" key="2">
    <source>
        <dbReference type="EMBL" id="QHU33924.1"/>
    </source>
</evidence>
<reference evidence="2" key="1">
    <citation type="journal article" date="2020" name="Nature">
        <title>Giant virus diversity and host interactions through global metagenomics.</title>
        <authorList>
            <person name="Schulz F."/>
            <person name="Roux S."/>
            <person name="Paez-Espino D."/>
            <person name="Jungbluth S."/>
            <person name="Walsh D.A."/>
            <person name="Denef V.J."/>
            <person name="McMahon K.D."/>
            <person name="Konstantinidis K.T."/>
            <person name="Eloe-Fadrosh E.A."/>
            <person name="Kyrpides N.C."/>
            <person name="Woyke T."/>
        </authorList>
    </citation>
    <scope>NUCLEOTIDE SEQUENCE</scope>
    <source>
        <strain evidence="2">GVMAG-S-1016704-142</strain>
    </source>
</reference>
<evidence type="ECO:0000256" key="1">
    <source>
        <dbReference type="SAM" id="Phobius"/>
    </source>
</evidence>
<protein>
    <submittedName>
        <fullName evidence="2">Uncharacterized protein</fullName>
    </submittedName>
</protein>
<name>A0A6C0LWI4_9ZZZZ</name>
<proteinExistence type="predicted"/>
<keyword evidence="1" id="KW-1133">Transmembrane helix</keyword>
<keyword evidence="1" id="KW-0472">Membrane</keyword>